<evidence type="ECO:0000256" key="2">
    <source>
        <dbReference type="ARBA" id="ARBA00023284"/>
    </source>
</evidence>
<evidence type="ECO:0000259" key="4">
    <source>
        <dbReference type="PROSITE" id="PS51352"/>
    </source>
</evidence>
<evidence type="ECO:0000313" key="6">
    <source>
        <dbReference type="EMBL" id="SEF71383.1"/>
    </source>
</evidence>
<dbReference type="InterPro" id="IPR036249">
    <property type="entry name" value="Thioredoxin-like_sf"/>
</dbReference>
<keyword evidence="1" id="KW-0560">Oxidoreductase</keyword>
<dbReference type="PROSITE" id="PS51352">
    <property type="entry name" value="THIOREDOXIN_2"/>
    <property type="match status" value="1"/>
</dbReference>
<evidence type="ECO:0000313" key="7">
    <source>
        <dbReference type="Proteomes" id="UP000236740"/>
    </source>
</evidence>
<reference evidence="6 7" key="1">
    <citation type="submission" date="2016-10" db="EMBL/GenBank/DDBJ databases">
        <authorList>
            <person name="de Groot N.N."/>
        </authorList>
    </citation>
    <scope>NUCLEOTIDE SEQUENCE [LARGE SCALE GENOMIC DNA]</scope>
    <source>
        <strain evidence="6 7">CGMCC 1.10331</strain>
    </source>
</reference>
<protein>
    <submittedName>
        <fullName evidence="6">Peroxiredoxin</fullName>
    </submittedName>
</protein>
<dbReference type="GeneID" id="39857457"/>
<dbReference type="InterPro" id="IPR000866">
    <property type="entry name" value="AhpC/TSA"/>
</dbReference>
<keyword evidence="2" id="KW-0676">Redox-active center</keyword>
<dbReference type="PANTHER" id="PTHR43110">
    <property type="entry name" value="THIOL PEROXIDASE"/>
    <property type="match status" value="1"/>
</dbReference>
<dbReference type="PIRSF" id="PIRSF000239">
    <property type="entry name" value="AHPC"/>
    <property type="match status" value="1"/>
</dbReference>
<gene>
    <name evidence="5" type="ORF">DV707_05180</name>
    <name evidence="6" type="ORF">SAMN04488133_0515</name>
</gene>
<dbReference type="SUPFAM" id="SSF52833">
    <property type="entry name" value="Thioredoxin-like"/>
    <property type="match status" value="1"/>
</dbReference>
<dbReference type="Pfam" id="PF00578">
    <property type="entry name" value="AhpC-TSA"/>
    <property type="match status" value="1"/>
</dbReference>
<dbReference type="InterPro" id="IPR050455">
    <property type="entry name" value="Tpx_Peroxidase_subfamily"/>
</dbReference>
<dbReference type="EMBL" id="FNVN01000001">
    <property type="protein sequence ID" value="SEF71383.1"/>
    <property type="molecule type" value="Genomic_DNA"/>
</dbReference>
<dbReference type="KEGG" id="hlm:DV707_05180"/>
<evidence type="ECO:0000313" key="5">
    <source>
        <dbReference type="EMBL" id="QCC47111.1"/>
    </source>
</evidence>
<dbReference type="EMBL" id="CP031311">
    <property type="protein sequence ID" value="QCC47111.1"/>
    <property type="molecule type" value="Genomic_DNA"/>
</dbReference>
<dbReference type="Gene3D" id="3.40.30.10">
    <property type="entry name" value="Glutaredoxin"/>
    <property type="match status" value="1"/>
</dbReference>
<evidence type="ECO:0000256" key="1">
    <source>
        <dbReference type="ARBA" id="ARBA00023002"/>
    </source>
</evidence>
<dbReference type="AlphaFoldDB" id="A0A1H5U8P2"/>
<evidence type="ECO:0000313" key="8">
    <source>
        <dbReference type="Proteomes" id="UP000296733"/>
    </source>
</evidence>
<keyword evidence="7" id="KW-1185">Reference proteome</keyword>
<organism evidence="6 7">
    <name type="scientific">Halobellus limi</name>
    <dbReference type="NCBI Taxonomy" id="699433"/>
    <lineage>
        <taxon>Archaea</taxon>
        <taxon>Methanobacteriati</taxon>
        <taxon>Methanobacteriota</taxon>
        <taxon>Stenosarchaea group</taxon>
        <taxon>Halobacteria</taxon>
        <taxon>Halobacteriales</taxon>
        <taxon>Haloferacaceae</taxon>
        <taxon>Halobellus</taxon>
    </lineage>
</organism>
<proteinExistence type="predicted"/>
<dbReference type="GO" id="GO:0016491">
    <property type="term" value="F:oxidoreductase activity"/>
    <property type="evidence" value="ECO:0007669"/>
    <property type="project" value="UniProtKB-KW"/>
</dbReference>
<dbReference type="InterPro" id="IPR013766">
    <property type="entry name" value="Thioredoxin_domain"/>
</dbReference>
<sequence>MTSSPAIGDEAPTFTATYKGSDHESFDLADHLGDGPVVLAFFPGAFTPPCSNEMVALQEHHDDFAAAGATLLGVSADSAFSLGAFADEYDLEFDLVSDMAGDAIEAYGLKMDIPDLGLYGIANRAVFVLDDEGIVAYSWVADDPTNEPDYEELLGEVRKL</sequence>
<reference evidence="5 8" key="2">
    <citation type="journal article" date="2019" name="Nat. Commun.">
        <title>A new type of DNA phosphorothioation-based antiviral system in archaea.</title>
        <authorList>
            <person name="Xiong L."/>
            <person name="Liu S."/>
            <person name="Chen S."/>
            <person name="Xiao Y."/>
            <person name="Zhu B."/>
            <person name="Gao Y."/>
            <person name="Zhang Y."/>
            <person name="Chen B."/>
            <person name="Luo J."/>
            <person name="Deng Z."/>
            <person name="Chen X."/>
            <person name="Wang L."/>
            <person name="Chen S."/>
        </authorList>
    </citation>
    <scope>NUCLEOTIDE SEQUENCE [LARGE SCALE GENOMIC DNA]</scope>
    <source>
        <strain evidence="5 8">CGMCC 1.10331</strain>
    </source>
</reference>
<evidence type="ECO:0000256" key="3">
    <source>
        <dbReference type="PIRSR" id="PIRSR000239-1"/>
    </source>
</evidence>
<dbReference type="RefSeq" id="WP_103990286.1">
    <property type="nucleotide sequence ID" value="NZ_CP031311.1"/>
</dbReference>
<feature type="active site" description="Cysteine sulfenic acid (-SOH) intermediate; for peroxidase activity" evidence="3">
    <location>
        <position position="50"/>
    </location>
</feature>
<dbReference type="InterPro" id="IPR024706">
    <property type="entry name" value="Peroxiredoxin_AhpC-typ"/>
</dbReference>
<dbReference type="PANTHER" id="PTHR43110:SF1">
    <property type="entry name" value="THIOL PEROXIDASE"/>
    <property type="match status" value="1"/>
</dbReference>
<dbReference type="Proteomes" id="UP000236740">
    <property type="component" value="Unassembled WGS sequence"/>
</dbReference>
<dbReference type="Proteomes" id="UP000296733">
    <property type="component" value="Chromosome"/>
</dbReference>
<feature type="domain" description="Thioredoxin" evidence="4">
    <location>
        <begin position="5"/>
        <end position="160"/>
    </location>
</feature>
<name>A0A1H5U8P2_9EURY</name>
<dbReference type="GO" id="GO:0016209">
    <property type="term" value="F:antioxidant activity"/>
    <property type="evidence" value="ECO:0007669"/>
    <property type="project" value="InterPro"/>
</dbReference>
<dbReference type="OrthoDB" id="6924at2157"/>
<accession>A0A1H5U8P2</accession>